<keyword evidence="1" id="KW-0812">Transmembrane</keyword>
<sequence>MEKYINRLNARGFYTIVLIIILVGFIAAGASGIIFDFIVRIIKNI</sequence>
<organism evidence="2">
    <name type="scientific">Siphoviridae sp. ctNZc11</name>
    <dbReference type="NCBI Taxonomy" id="2827858"/>
    <lineage>
        <taxon>Viruses</taxon>
        <taxon>Duplodnaviria</taxon>
        <taxon>Heunggongvirae</taxon>
        <taxon>Uroviricota</taxon>
        <taxon>Caudoviricetes</taxon>
    </lineage>
</organism>
<dbReference type="EMBL" id="BK032797">
    <property type="protein sequence ID" value="DAF60781.1"/>
    <property type="molecule type" value="Genomic_DNA"/>
</dbReference>
<keyword evidence="1" id="KW-0472">Membrane</keyword>
<evidence type="ECO:0000313" key="2">
    <source>
        <dbReference type="EMBL" id="DAF60781.1"/>
    </source>
</evidence>
<evidence type="ECO:0000256" key="1">
    <source>
        <dbReference type="SAM" id="Phobius"/>
    </source>
</evidence>
<feature type="transmembrane region" description="Helical" evidence="1">
    <location>
        <begin position="12"/>
        <end position="39"/>
    </location>
</feature>
<name>A0A8S5TBT8_9CAUD</name>
<keyword evidence="1" id="KW-1133">Transmembrane helix</keyword>
<protein>
    <submittedName>
        <fullName evidence="2">Uncharacterized protein</fullName>
    </submittedName>
</protein>
<reference evidence="2" key="1">
    <citation type="journal article" date="2021" name="Proc. Natl. Acad. Sci. U.S.A.">
        <title>A Catalog of Tens of Thousands of Viruses from Human Metagenomes Reveals Hidden Associations with Chronic Diseases.</title>
        <authorList>
            <person name="Tisza M.J."/>
            <person name="Buck C.B."/>
        </authorList>
    </citation>
    <scope>NUCLEOTIDE SEQUENCE</scope>
    <source>
        <strain evidence="2">CtNZc11</strain>
    </source>
</reference>
<proteinExistence type="predicted"/>
<accession>A0A8S5TBT8</accession>